<dbReference type="GO" id="GO:0006397">
    <property type="term" value="P:mRNA processing"/>
    <property type="evidence" value="ECO:0007669"/>
    <property type="project" value="InterPro"/>
</dbReference>
<feature type="compositionally biased region" description="Basic and acidic residues" evidence="1">
    <location>
        <begin position="1257"/>
        <end position="1277"/>
    </location>
</feature>
<proteinExistence type="predicted"/>
<feature type="compositionally biased region" description="Basic and acidic residues" evidence="1">
    <location>
        <begin position="1446"/>
        <end position="1475"/>
    </location>
</feature>
<feature type="region of interest" description="Disordered" evidence="1">
    <location>
        <begin position="959"/>
        <end position="978"/>
    </location>
</feature>
<feature type="compositionally biased region" description="Basic residues" evidence="1">
    <location>
        <begin position="1476"/>
        <end position="1505"/>
    </location>
</feature>
<feature type="compositionally biased region" description="Basic residues" evidence="1">
    <location>
        <begin position="358"/>
        <end position="372"/>
    </location>
</feature>
<protein>
    <submittedName>
        <fullName evidence="2">Uncharacterized protein</fullName>
    </submittedName>
</protein>
<dbReference type="GO" id="GO:0005634">
    <property type="term" value="C:nucleus"/>
    <property type="evidence" value="ECO:0007669"/>
    <property type="project" value="TreeGrafter"/>
</dbReference>
<feature type="compositionally biased region" description="Basic and acidic residues" evidence="1">
    <location>
        <begin position="944"/>
        <end position="953"/>
    </location>
</feature>
<feature type="compositionally biased region" description="Basic and acidic residues" evidence="1">
    <location>
        <begin position="889"/>
        <end position="917"/>
    </location>
</feature>
<feature type="compositionally biased region" description="Polar residues" evidence="1">
    <location>
        <begin position="661"/>
        <end position="672"/>
    </location>
</feature>
<feature type="compositionally biased region" description="Polar residues" evidence="1">
    <location>
        <begin position="153"/>
        <end position="166"/>
    </location>
</feature>
<organism evidence="2">
    <name type="scientific">Arion vulgaris</name>
    <dbReference type="NCBI Taxonomy" id="1028688"/>
    <lineage>
        <taxon>Eukaryota</taxon>
        <taxon>Metazoa</taxon>
        <taxon>Spiralia</taxon>
        <taxon>Lophotrochozoa</taxon>
        <taxon>Mollusca</taxon>
        <taxon>Gastropoda</taxon>
        <taxon>Heterobranchia</taxon>
        <taxon>Euthyneura</taxon>
        <taxon>Panpulmonata</taxon>
        <taxon>Eupulmonata</taxon>
        <taxon>Stylommatophora</taxon>
        <taxon>Helicina</taxon>
        <taxon>Arionoidea</taxon>
        <taxon>Arionidae</taxon>
        <taxon>Arion</taxon>
    </lineage>
</organism>
<feature type="compositionally biased region" description="Basic and acidic residues" evidence="1">
    <location>
        <begin position="1236"/>
        <end position="1250"/>
    </location>
</feature>
<feature type="compositionally biased region" description="Polar residues" evidence="1">
    <location>
        <begin position="959"/>
        <end position="976"/>
    </location>
</feature>
<feature type="compositionally biased region" description="Basic and acidic residues" evidence="1">
    <location>
        <begin position="983"/>
        <end position="994"/>
    </location>
</feature>
<feature type="region of interest" description="Disordered" evidence="1">
    <location>
        <begin position="43"/>
        <end position="98"/>
    </location>
</feature>
<dbReference type="GO" id="GO:0006511">
    <property type="term" value="P:ubiquitin-dependent protein catabolic process"/>
    <property type="evidence" value="ECO:0007669"/>
    <property type="project" value="TreeGrafter"/>
</dbReference>
<feature type="region of interest" description="Disordered" evidence="1">
    <location>
        <begin position="1048"/>
        <end position="1069"/>
    </location>
</feature>
<feature type="compositionally biased region" description="Polar residues" evidence="1">
    <location>
        <begin position="1434"/>
        <end position="1445"/>
    </location>
</feature>
<feature type="compositionally biased region" description="Basic and acidic residues" evidence="1">
    <location>
        <begin position="1003"/>
        <end position="1013"/>
    </location>
</feature>
<feature type="compositionally biased region" description="Basic and acidic residues" evidence="1">
    <location>
        <begin position="1506"/>
        <end position="1518"/>
    </location>
</feature>
<feature type="compositionally biased region" description="Low complexity" evidence="1">
    <location>
        <begin position="386"/>
        <end position="397"/>
    </location>
</feature>
<feature type="compositionally biased region" description="Basic and acidic residues" evidence="1">
    <location>
        <begin position="1286"/>
        <end position="1332"/>
    </location>
</feature>
<feature type="compositionally biased region" description="Basic and acidic residues" evidence="1">
    <location>
        <begin position="1378"/>
        <end position="1407"/>
    </location>
</feature>
<sequence length="1518" mass="173999">LRDVLLESDDHKCPSCKETNVSPDKIVPNRSMRLAVTNFLNDTGYTKAKKRRSSSQNSDSFQAPTPTKRPPSPVKHSFRTNSNSAPNLNSLPSYNQQDSNQLRPLINNVPTQSFPPRMNVPMGVHAQFHPQYSYTRPPRFPNNQFSKPWRFSSEPQALEGNTISTISRRNNSGDNSSRPYADEPPPASQNVDTTEFSVPSTMPDNDKSSSIEPFPPKTPAMMNRTSQASVPPISQHSWPTVTSALLKTPPPMLSISNTLPLLALGAVLNARQPMVLMPPHGQPYPTGFPHGFQGHRPGLPMIPPPVQPTGVPLSREEFYKAKKMFETAEVPEKKPVDVFESFADFAKRKSRSPERRRSYSRSRSRSWSKRGSRSPSISPGKRRSRSLSPRRFTTPSRSRSHQRSPNRSRSKSGLRSQNRSRSRSGPRPANRSRSRSFESSRLPPHRPQTHSLTRVSKSRSRSRSIPRVPKVLTPTQRPSISPLRRSPKSPLPPLRSRSRSFGRLSRSRSKSWSKRARSRSYSRPRSPRPLSRSPRRLPRSPYRSPFRKRSPFSPRRRSNSFSPHRRSALRSRSRTPPPKRKFSKSRTRSPFRRRSYTPRVSPRRSKSPYKKPLSPIPFKRHSPSPFRGRGGYRGRGRGGYGYRDNRDKFRNYRSPPRTLVPQGSNTTLSTGNLPPVPYFPQMGLPPPEEYFKYNPDGYQEFVRSFYAQLGPQTQTWAQNQTFPLLTGDRFPSNIPGPNIAGPNQRPAWEPVPMSPSHRPRSLTPPEGGQLPRDKKDQPFNKDRDSHSNRHWEKERERPDHDRDRTRDRRPERGRGIDTHRDRDRADHIKEDDRHRFRDYHRDRDNRGPDNRGPDNSRNIDRPSERRRSPARKSKDEDKSKDKGRKKYDKIREEKEPKKTKKTEVETKKENTDIKENIMTKPNPATDKNLETTKTEQKPIVQDTPHTKNEPREKLQVVNAVSTSEVEPTPAAESSISVIKPPVKEKKNVGKKKGDGVGGKKKIKDATTEDGGDKKVKKTKKKKLTFGASDIDPKQGLKKKKLKRLVDYKSENCTSEDGEERAPLGSSPLKKAKLAEINQIKDEPVTSVSYDKVDIPSVAVSEPTFEISTEIKHIPEINTVIKQETETVVAQFVSQPPEEKVPDKKNPDLPELSKWERDEDFDYFDPAEHAKEKPQEKIMLPRSVVDKAEKFLTHKPMKNAVMVAHVTTSTRSPEPAPEKNTIENSSSPSQSKSSRRVFIDHKQDSKEKKQGDLQITVKTDKRKEYTDRRGPASRSDDHRRHHYYHHHEHDGYEEDQRSVVKSCSLERELHDSKTSSRTQKDRDGYSRKDRFSHGNENNTKQDSSRKDRSEPNKDRHRDKSPEQKEKRHDRESSSVSHPDTSKSSKDLRHKLEEKNKTKSAVDQRKLSVMDESEFVPDYEDLGPEGTNDNEHDDATASQNSEASTSETNEHKVKKTNKDDDNEKGDENKLSSEEAGKIKKSKKKHKHKEKKEKHKHKKKKHKHKKGKEGKQKTNKDDASG</sequence>
<feature type="compositionally biased region" description="Acidic residues" evidence="1">
    <location>
        <begin position="1409"/>
        <end position="1421"/>
    </location>
</feature>
<feature type="compositionally biased region" description="Basic residues" evidence="1">
    <location>
        <begin position="496"/>
        <end position="526"/>
    </location>
</feature>
<dbReference type="PANTHER" id="PTHR15439">
    <property type="entry name" value="RETINOBLASTOMA-BINDING PROTEIN 6"/>
    <property type="match status" value="1"/>
</dbReference>
<feature type="region of interest" description="Disordered" evidence="1">
    <location>
        <begin position="1195"/>
        <end position="1518"/>
    </location>
</feature>
<feature type="region of interest" description="Disordered" evidence="1">
    <location>
        <begin position="983"/>
        <end position="1020"/>
    </location>
</feature>
<feature type="region of interest" description="Disordered" evidence="1">
    <location>
        <begin position="1132"/>
        <end position="1157"/>
    </location>
</feature>
<feature type="non-terminal residue" evidence="2">
    <location>
        <position position="1"/>
    </location>
</feature>
<feature type="compositionally biased region" description="Low complexity" evidence="1">
    <location>
        <begin position="465"/>
        <end position="484"/>
    </location>
</feature>
<feature type="compositionally biased region" description="Basic residues" evidence="1">
    <location>
        <begin position="398"/>
        <end position="434"/>
    </location>
</feature>
<dbReference type="GO" id="GO:0016567">
    <property type="term" value="P:protein ubiquitination"/>
    <property type="evidence" value="ECO:0007669"/>
    <property type="project" value="InterPro"/>
</dbReference>
<gene>
    <name evidence="2" type="primary">ORF157097</name>
</gene>
<feature type="compositionally biased region" description="Basic and acidic residues" evidence="1">
    <location>
        <begin position="1341"/>
        <end position="1371"/>
    </location>
</feature>
<feature type="region of interest" description="Disordered" evidence="1">
    <location>
        <begin position="133"/>
        <end position="216"/>
    </location>
</feature>
<evidence type="ECO:0000256" key="1">
    <source>
        <dbReference type="SAM" id="MobiDB-lite"/>
    </source>
</evidence>
<feature type="region of interest" description="Disordered" evidence="1">
    <location>
        <begin position="346"/>
        <end position="674"/>
    </location>
</feature>
<feature type="compositionally biased region" description="Basic and acidic residues" evidence="1">
    <location>
        <begin position="346"/>
        <end position="357"/>
    </location>
</feature>
<feature type="compositionally biased region" description="Low complexity" evidence="1">
    <location>
        <begin position="167"/>
        <end position="178"/>
    </location>
</feature>
<feature type="compositionally biased region" description="Basic and acidic residues" evidence="1">
    <location>
        <begin position="927"/>
        <end position="936"/>
    </location>
</feature>
<dbReference type="EMBL" id="HACG01040195">
    <property type="protein sequence ID" value="CEK87060.1"/>
    <property type="molecule type" value="Transcribed_RNA"/>
</dbReference>
<name>A0A0B7B4M5_9EUPU</name>
<dbReference type="GO" id="GO:0061630">
    <property type="term" value="F:ubiquitin protein ligase activity"/>
    <property type="evidence" value="ECO:0007669"/>
    <property type="project" value="InterPro"/>
</dbReference>
<feature type="compositionally biased region" description="Low complexity" evidence="1">
    <location>
        <begin position="81"/>
        <end position="93"/>
    </location>
</feature>
<dbReference type="InterPro" id="IPR033489">
    <property type="entry name" value="RBBP6"/>
</dbReference>
<accession>A0A0B7B4M5</accession>
<feature type="compositionally biased region" description="Polar residues" evidence="1">
    <location>
        <begin position="54"/>
        <end position="65"/>
    </location>
</feature>
<feature type="compositionally biased region" description="Polar residues" evidence="1">
    <location>
        <begin position="188"/>
        <end position="203"/>
    </location>
</feature>
<evidence type="ECO:0000313" key="2">
    <source>
        <dbReference type="EMBL" id="CEK87060.1"/>
    </source>
</evidence>
<reference evidence="2" key="1">
    <citation type="submission" date="2014-12" db="EMBL/GenBank/DDBJ databases">
        <title>Insight into the proteome of Arion vulgaris.</title>
        <authorList>
            <person name="Aradska J."/>
            <person name="Bulat T."/>
            <person name="Smidak R."/>
            <person name="Sarate P."/>
            <person name="Gangsoo J."/>
            <person name="Sialana F."/>
            <person name="Bilban M."/>
            <person name="Lubec G."/>
        </authorList>
    </citation>
    <scope>NUCLEOTIDE SEQUENCE</scope>
    <source>
        <tissue evidence="2">Skin</tissue>
    </source>
</reference>
<dbReference type="PANTHER" id="PTHR15439:SF0">
    <property type="entry name" value="CELL DIVISION CYCLE AND APOPTOSIS REGULATOR PROTEIN 1-RELATED"/>
    <property type="match status" value="1"/>
</dbReference>
<feature type="compositionally biased region" description="Basic residues" evidence="1">
    <location>
        <begin position="545"/>
        <end position="609"/>
    </location>
</feature>
<feature type="compositionally biased region" description="Basic and acidic residues" evidence="1">
    <location>
        <begin position="771"/>
        <end position="880"/>
    </location>
</feature>
<feature type="region of interest" description="Disordered" evidence="1">
    <location>
        <begin position="727"/>
        <end position="953"/>
    </location>
</feature>
<feature type="compositionally biased region" description="Basic and acidic residues" evidence="1">
    <location>
        <begin position="1136"/>
        <end position="1156"/>
    </location>
</feature>